<evidence type="ECO:0000256" key="2">
    <source>
        <dbReference type="ARBA" id="ARBA00022840"/>
    </source>
</evidence>
<dbReference type="OrthoDB" id="9803432at2"/>
<dbReference type="STRING" id="1121884.SAMN02745131_02923"/>
<protein>
    <submittedName>
        <fullName evidence="5">ATP-dependent exoDNAse (Exonuclease V), alpha subunit, helicase superfamily I</fullName>
    </submittedName>
</protein>
<dbReference type="SUPFAM" id="SSF52540">
    <property type="entry name" value="P-loop containing nucleoside triphosphate hydrolases"/>
    <property type="match status" value="1"/>
</dbReference>
<sequence length="1330" mass="155184">MSTKYDLTDPYDIDLMRSEYENLSEDQWQAYIDFTNQPENKRSFSYEERGCLMRMKRQAGQYRKPADKDIRWGLGLAEKIEQLQQQAIQNNEMECAAAKGQLRVAARHVTFRVAWHDNKWNGTICRDPKKNRYCDGFHSMLSERIRRRKAEHMDEELAFSGLPVTMDYIPPCYWSINLFGNENINVKHDNPAEKRLDLIEEPLPPKSMFSWPFAVSFTRTTEQYRNEGAYPKNLESVRIPRFNAKIHEGKSVAFMYAKFSNPLTEEEQQYLVVGCGLVTDKGKPTEFGPSEIIEGKKRSKPRNRNFPSMNWALRYSFEDLLVRMPYHEYLQYMEQNNLDPDAKQGFLDKIKVAITEPELEHCFKYVAMDIDDDEAIFILSKMRKQLVNCKDEGIVAPAEMQQRIDAIDDLLQFCWKKRTYFPGFTAISRELLNWDRQEFILDELIEELQQIEQEYAEKLIELIENPSADKKYKRYASILYSVKERLEDNYGLKTEQFLYLCMLNLKPFQFKRILAGKLRLSGDWKKTIEDEKASHELTDICNNPYLLFEEYQAYETLLDPVYGEEKDGPIDLFKIDIAYFPDTRFGIHRLDMQRQMPNNDKRRLRGLVIRYLRTLENTGHCFAFAEELDDAIRQYPLFYHMGTDYQLPSNFFERIRNDYIIHFEETEEKVKVISANSTKYFYLYEVYNAEGEVSKAVHQLLQENSLADQYEDLANYIDQSCNELKKELESLFDEEQFRLERTQLYQDIYKSRLYVLTGNPGSGKSHELLNIITDWQAKGQSCLVLAPTGKAALRLRTDSKFPGIEAFTIDKILADINYNKISRQALQRYNNIIIDEMSMVDLLKLRDLLRQFNFSVPSFRRLVLVGDPYQLPAIGYGKVLKDIQYFLGTHPENGGNYIELQTNCRLKLAESRILELSEGFVMDGEISGDLISKLVSGKEEISKGLRLRYWKTEEELYKVLDEEFDFLCKQLQLVGIKAEKLNAVLGLKKDGAIDYDSKLSLESFQVITPYKADFSGTGKINDYIQSVYKSDLELSLLGDMFKQSDKIIRTRNYYSEGKLILSNGSIGIIRHDGEEIVYCPELDAPLLLHGEDGIRSSEREFFELAYAITVHKGQGSGFDHVFFVLPQKLGLLSRELVYTALTRSRESVTLFVQGEAGQPFSKSVFEKAKARSYTESRRTSLLLDKPFRYYTLEVDGKFIESMIELMIYQSLKDMKLKLGKENFSFEYELPPVVNGVELPMRTDFTINTKDGLWYWEHLGRLGTKRYDWTWQNVKKKSYSEAGVYGRLITTDQKNGINPDKIRWIIEQVASGELGTEDSTNRYSDHHYSLR</sequence>
<dbReference type="GO" id="GO:0004527">
    <property type="term" value="F:exonuclease activity"/>
    <property type="evidence" value="ECO:0007669"/>
    <property type="project" value="UniProtKB-KW"/>
</dbReference>
<dbReference type="InterPro" id="IPR027785">
    <property type="entry name" value="UvrD-like_helicase_C"/>
</dbReference>
<keyword evidence="5" id="KW-0269">Exonuclease</keyword>
<proteinExistence type="predicted"/>
<dbReference type="RefSeq" id="WP_072836069.1">
    <property type="nucleotide sequence ID" value="NZ_FQUU01000012.1"/>
</dbReference>
<evidence type="ECO:0000313" key="5">
    <source>
        <dbReference type="EMBL" id="SHF53579.1"/>
    </source>
</evidence>
<evidence type="ECO:0000256" key="3">
    <source>
        <dbReference type="SAM" id="Coils"/>
    </source>
</evidence>
<keyword evidence="5" id="KW-0540">Nuclease</keyword>
<keyword evidence="5" id="KW-0378">Hydrolase</keyword>
<keyword evidence="5" id="KW-0347">Helicase</keyword>
<gene>
    <name evidence="5" type="ORF">SAMN02745131_02923</name>
</gene>
<name>A0A1M5CFU2_9BACT</name>
<dbReference type="CDD" id="cd18809">
    <property type="entry name" value="SF1_C_RecD"/>
    <property type="match status" value="1"/>
</dbReference>
<keyword evidence="2" id="KW-0067">ATP-binding</keyword>
<feature type="coiled-coil region" evidence="3">
    <location>
        <begin position="434"/>
        <end position="465"/>
    </location>
</feature>
<feature type="domain" description="UvrD-like helicase C-terminal" evidence="4">
    <location>
        <begin position="1104"/>
        <end position="1150"/>
    </location>
</feature>
<dbReference type="Pfam" id="PF13604">
    <property type="entry name" value="AAA_30"/>
    <property type="match status" value="1"/>
</dbReference>
<dbReference type="GO" id="GO:0005524">
    <property type="term" value="F:ATP binding"/>
    <property type="evidence" value="ECO:0007669"/>
    <property type="project" value="UniProtKB-KW"/>
</dbReference>
<dbReference type="Proteomes" id="UP000184048">
    <property type="component" value="Unassembled WGS sequence"/>
</dbReference>
<dbReference type="EMBL" id="FQUU01000012">
    <property type="protein sequence ID" value="SHF53579.1"/>
    <property type="molecule type" value="Genomic_DNA"/>
</dbReference>
<keyword evidence="3" id="KW-0175">Coiled coil</keyword>
<reference evidence="5 6" key="1">
    <citation type="submission" date="2016-11" db="EMBL/GenBank/DDBJ databases">
        <authorList>
            <person name="Jaros S."/>
            <person name="Januszkiewicz K."/>
            <person name="Wedrychowicz H."/>
        </authorList>
    </citation>
    <scope>NUCLEOTIDE SEQUENCE [LARGE SCALE GENOMIC DNA]</scope>
    <source>
        <strain evidence="5 6">DSM 18119</strain>
    </source>
</reference>
<evidence type="ECO:0000256" key="1">
    <source>
        <dbReference type="ARBA" id="ARBA00022741"/>
    </source>
</evidence>
<keyword evidence="1" id="KW-0547">Nucleotide-binding</keyword>
<accession>A0A1M5CFU2</accession>
<dbReference type="Pfam" id="PF13538">
    <property type="entry name" value="UvrD_C_2"/>
    <property type="match status" value="1"/>
</dbReference>
<dbReference type="PANTHER" id="PTHR43788">
    <property type="entry name" value="DNA2/NAM7 HELICASE FAMILY MEMBER"/>
    <property type="match status" value="1"/>
</dbReference>
<dbReference type="Gene3D" id="3.40.50.300">
    <property type="entry name" value="P-loop containing nucleotide triphosphate hydrolases"/>
    <property type="match status" value="2"/>
</dbReference>
<dbReference type="Gene3D" id="2.30.30.940">
    <property type="match status" value="1"/>
</dbReference>
<keyword evidence="6" id="KW-1185">Reference proteome</keyword>
<dbReference type="InterPro" id="IPR050534">
    <property type="entry name" value="Coronavir_polyprotein_1ab"/>
</dbReference>
<dbReference type="PANTHER" id="PTHR43788:SF6">
    <property type="entry name" value="DNA HELICASE B"/>
    <property type="match status" value="1"/>
</dbReference>
<evidence type="ECO:0000313" key="6">
    <source>
        <dbReference type="Proteomes" id="UP000184048"/>
    </source>
</evidence>
<dbReference type="GO" id="GO:0003678">
    <property type="term" value="F:DNA helicase activity"/>
    <property type="evidence" value="ECO:0007669"/>
    <property type="project" value="UniProtKB-ARBA"/>
</dbReference>
<evidence type="ECO:0000259" key="4">
    <source>
        <dbReference type="Pfam" id="PF13538"/>
    </source>
</evidence>
<dbReference type="InterPro" id="IPR027417">
    <property type="entry name" value="P-loop_NTPase"/>
</dbReference>
<organism evidence="5 6">
    <name type="scientific">Flavisolibacter ginsengisoli DSM 18119</name>
    <dbReference type="NCBI Taxonomy" id="1121884"/>
    <lineage>
        <taxon>Bacteria</taxon>
        <taxon>Pseudomonadati</taxon>
        <taxon>Bacteroidota</taxon>
        <taxon>Chitinophagia</taxon>
        <taxon>Chitinophagales</taxon>
        <taxon>Chitinophagaceae</taxon>
        <taxon>Flavisolibacter</taxon>
    </lineage>
</organism>